<dbReference type="EMBL" id="KQ982074">
    <property type="protein sequence ID" value="KYQ60439.1"/>
    <property type="molecule type" value="Genomic_DNA"/>
</dbReference>
<feature type="compositionally biased region" description="Basic and acidic residues" evidence="2">
    <location>
        <begin position="79"/>
        <end position="96"/>
    </location>
</feature>
<name>A0A151XJ74_9HYME</name>
<dbReference type="AlphaFoldDB" id="A0A151XJ74"/>
<sequence>MSAVLGGSVDGETAPTGPLLDPDVEGILEEKNQLISRQYAEIERLQRELAEVVGERDALLCEVSKFKFEREMTDLKRLHDDRRRSSLVRKENDRADANVGVATRGRPRTYKEEERERQKGLRRERGKEKKLDERFVGTKGRRRDGADSANAGRPDAFSRPFYIASPPVHR</sequence>
<evidence type="ECO:0000313" key="3">
    <source>
        <dbReference type="EMBL" id="KYQ60439.1"/>
    </source>
</evidence>
<evidence type="ECO:0000256" key="1">
    <source>
        <dbReference type="SAM" id="Coils"/>
    </source>
</evidence>
<feature type="region of interest" description="Disordered" evidence="2">
    <location>
        <begin position="79"/>
        <end position="170"/>
    </location>
</feature>
<gene>
    <name evidence="3" type="ORF">ALC60_00422</name>
</gene>
<protein>
    <submittedName>
        <fullName evidence="3">Uncharacterized protein</fullName>
    </submittedName>
</protein>
<accession>A0A151XJ74</accession>
<organism evidence="3 4">
    <name type="scientific">Mycetomoellerius zeteki</name>
    <dbReference type="NCBI Taxonomy" id="64791"/>
    <lineage>
        <taxon>Eukaryota</taxon>
        <taxon>Metazoa</taxon>
        <taxon>Ecdysozoa</taxon>
        <taxon>Arthropoda</taxon>
        <taxon>Hexapoda</taxon>
        <taxon>Insecta</taxon>
        <taxon>Pterygota</taxon>
        <taxon>Neoptera</taxon>
        <taxon>Endopterygota</taxon>
        <taxon>Hymenoptera</taxon>
        <taxon>Apocrita</taxon>
        <taxon>Aculeata</taxon>
        <taxon>Formicoidea</taxon>
        <taxon>Formicidae</taxon>
        <taxon>Myrmicinae</taxon>
        <taxon>Mycetomoellerius</taxon>
    </lineage>
</organism>
<keyword evidence="1" id="KW-0175">Coiled coil</keyword>
<keyword evidence="4" id="KW-1185">Reference proteome</keyword>
<evidence type="ECO:0000313" key="4">
    <source>
        <dbReference type="Proteomes" id="UP000075809"/>
    </source>
</evidence>
<feature type="coiled-coil region" evidence="1">
    <location>
        <begin position="28"/>
        <end position="62"/>
    </location>
</feature>
<evidence type="ECO:0000256" key="2">
    <source>
        <dbReference type="SAM" id="MobiDB-lite"/>
    </source>
</evidence>
<feature type="region of interest" description="Disordered" evidence="2">
    <location>
        <begin position="1"/>
        <end position="23"/>
    </location>
</feature>
<reference evidence="3 4" key="1">
    <citation type="submission" date="2015-09" db="EMBL/GenBank/DDBJ databases">
        <title>Trachymyrmex zeteki WGS genome.</title>
        <authorList>
            <person name="Nygaard S."/>
            <person name="Hu H."/>
            <person name="Boomsma J."/>
            <person name="Zhang G."/>
        </authorList>
    </citation>
    <scope>NUCLEOTIDE SEQUENCE [LARGE SCALE GENOMIC DNA]</scope>
    <source>
        <strain evidence="3">Tzet28-1</strain>
        <tissue evidence="3">Whole body</tissue>
    </source>
</reference>
<proteinExistence type="predicted"/>
<dbReference type="Proteomes" id="UP000075809">
    <property type="component" value="Unassembled WGS sequence"/>
</dbReference>
<feature type="compositionally biased region" description="Basic and acidic residues" evidence="2">
    <location>
        <begin position="109"/>
        <end position="136"/>
    </location>
</feature>